<proteinExistence type="predicted"/>
<name>A0AAV0J9H4_9ROSI</name>
<evidence type="ECO:0000256" key="1">
    <source>
        <dbReference type="PROSITE-ProRule" id="PRU10141"/>
    </source>
</evidence>
<comment type="caution">
    <text evidence="2">The sequence shown here is derived from an EMBL/GenBank/DDBJ whole genome shotgun (WGS) entry which is preliminary data.</text>
</comment>
<reference evidence="2" key="1">
    <citation type="submission" date="2022-08" db="EMBL/GenBank/DDBJ databases">
        <authorList>
            <person name="Gutierrez-Valencia J."/>
        </authorList>
    </citation>
    <scope>NUCLEOTIDE SEQUENCE</scope>
</reference>
<dbReference type="Gene3D" id="3.30.200.20">
    <property type="entry name" value="Phosphorylase Kinase, domain 1"/>
    <property type="match status" value="1"/>
</dbReference>
<feature type="non-terminal residue" evidence="2">
    <location>
        <position position="1"/>
    </location>
</feature>
<keyword evidence="3" id="KW-1185">Reference proteome</keyword>
<dbReference type="SUPFAM" id="SSF56112">
    <property type="entry name" value="Protein kinase-like (PK-like)"/>
    <property type="match status" value="1"/>
</dbReference>
<dbReference type="Proteomes" id="UP001154282">
    <property type="component" value="Unassembled WGS sequence"/>
</dbReference>
<accession>A0AAV0J9H4</accession>
<dbReference type="InterPro" id="IPR017441">
    <property type="entry name" value="Protein_kinase_ATP_BS"/>
</dbReference>
<evidence type="ECO:0000313" key="3">
    <source>
        <dbReference type="Proteomes" id="UP001154282"/>
    </source>
</evidence>
<feature type="binding site" evidence="1">
    <location>
        <position position="50"/>
    </location>
    <ligand>
        <name>ATP</name>
        <dbReference type="ChEBI" id="CHEBI:30616"/>
    </ligand>
</feature>
<gene>
    <name evidence="2" type="ORF">LITE_LOCUS12899</name>
</gene>
<dbReference type="GO" id="GO:0005524">
    <property type="term" value="F:ATP binding"/>
    <property type="evidence" value="ECO:0007669"/>
    <property type="project" value="UniProtKB-UniRule"/>
</dbReference>
<dbReference type="InterPro" id="IPR011009">
    <property type="entry name" value="Kinase-like_dom_sf"/>
</dbReference>
<evidence type="ECO:0000313" key="2">
    <source>
        <dbReference type="EMBL" id="CAI0405524.1"/>
    </source>
</evidence>
<sequence length="84" mass="9567">KPSRRPDTILGKAYEDVKLHYTIGKELGQGQFGVTYLCIENSTGKQYACKSISKRKLVTKNDKEDFEKKGGDRRLGLRCREEEG</sequence>
<keyword evidence="1" id="KW-0067">ATP-binding</keyword>
<dbReference type="PROSITE" id="PS00107">
    <property type="entry name" value="PROTEIN_KINASE_ATP"/>
    <property type="match status" value="1"/>
</dbReference>
<protein>
    <submittedName>
        <fullName evidence="2">Uncharacterized protein</fullName>
    </submittedName>
</protein>
<dbReference type="AlphaFoldDB" id="A0AAV0J9H4"/>
<organism evidence="2 3">
    <name type="scientific">Linum tenue</name>
    <dbReference type="NCBI Taxonomy" id="586396"/>
    <lineage>
        <taxon>Eukaryota</taxon>
        <taxon>Viridiplantae</taxon>
        <taxon>Streptophyta</taxon>
        <taxon>Embryophyta</taxon>
        <taxon>Tracheophyta</taxon>
        <taxon>Spermatophyta</taxon>
        <taxon>Magnoliopsida</taxon>
        <taxon>eudicotyledons</taxon>
        <taxon>Gunneridae</taxon>
        <taxon>Pentapetalae</taxon>
        <taxon>rosids</taxon>
        <taxon>fabids</taxon>
        <taxon>Malpighiales</taxon>
        <taxon>Linaceae</taxon>
        <taxon>Linum</taxon>
    </lineage>
</organism>
<dbReference type="EMBL" id="CAMGYJ010000004">
    <property type="protein sequence ID" value="CAI0405524.1"/>
    <property type="molecule type" value="Genomic_DNA"/>
</dbReference>
<keyword evidence="1" id="KW-0547">Nucleotide-binding</keyword>